<dbReference type="EMBL" id="CP114203">
    <property type="protein sequence ID" value="WAU09268.1"/>
    <property type="molecule type" value="Genomic_DNA"/>
</dbReference>
<dbReference type="Proteomes" id="UP000429552">
    <property type="component" value="Unassembled WGS sequence"/>
</dbReference>
<proteinExistence type="predicted"/>
<dbReference type="RefSeq" id="WP_148588066.1">
    <property type="nucleotide sequence ID" value="NZ_BLIP01000003.1"/>
</dbReference>
<accession>A0A640TUN0</accession>
<dbReference type="AlphaFoldDB" id="A0A640TUN0"/>
<protein>
    <submittedName>
        <fullName evidence="1">Uncharacterized protein</fullName>
    </submittedName>
</protein>
<reference evidence="1 3" key="1">
    <citation type="submission" date="2019-12" db="EMBL/GenBank/DDBJ databases">
        <title>Whole genome shotgun sequence of Streptomyces libani subsp. libani NBRC 13452.</title>
        <authorList>
            <person name="Ichikawa N."/>
            <person name="Kimura A."/>
            <person name="Kitahashi Y."/>
            <person name="Komaki H."/>
            <person name="Tamura T."/>
        </authorList>
    </citation>
    <scope>NUCLEOTIDE SEQUENCE [LARGE SCALE GENOMIC DNA]</scope>
    <source>
        <strain evidence="1 3">NBRC 13452</strain>
    </source>
</reference>
<organism evidence="1 3">
    <name type="scientific">Streptomyces nigrescens</name>
    <dbReference type="NCBI Taxonomy" id="1920"/>
    <lineage>
        <taxon>Bacteria</taxon>
        <taxon>Bacillati</taxon>
        <taxon>Actinomycetota</taxon>
        <taxon>Actinomycetes</taxon>
        <taxon>Kitasatosporales</taxon>
        <taxon>Streptomycetaceae</taxon>
        <taxon>Streptomyces</taxon>
    </lineage>
</organism>
<dbReference type="EMBL" id="BLIP01000003">
    <property type="protein sequence ID" value="GFE27328.1"/>
    <property type="molecule type" value="Genomic_DNA"/>
</dbReference>
<keyword evidence="4" id="KW-1185">Reference proteome</keyword>
<gene>
    <name evidence="1" type="ORF">Sliba_77810</name>
    <name evidence="2" type="ORF">STRNI_008048</name>
</gene>
<name>A0A640TUN0_STRNI</name>
<evidence type="ECO:0000313" key="1">
    <source>
        <dbReference type="EMBL" id="GFE27328.1"/>
    </source>
</evidence>
<sequence length="79" mass="8837">MPPKCIACTFSATKKHNPSDEFTVVYFRPTVDYPDSWTGHPENAEWFCAEHLPLAEGLTDLSALEAAKQIRAQLTQDKA</sequence>
<evidence type="ECO:0000313" key="3">
    <source>
        <dbReference type="Proteomes" id="UP000429552"/>
    </source>
</evidence>
<evidence type="ECO:0000313" key="2">
    <source>
        <dbReference type="EMBL" id="WAU09268.1"/>
    </source>
</evidence>
<dbReference type="Proteomes" id="UP001210169">
    <property type="component" value="Chromosome"/>
</dbReference>
<evidence type="ECO:0000313" key="4">
    <source>
        <dbReference type="Proteomes" id="UP001210169"/>
    </source>
</evidence>
<dbReference type="GeneID" id="301337186"/>
<reference evidence="2 4" key="2">
    <citation type="submission" date="2022-12" db="EMBL/GenBank/DDBJ databases">
        <authorList>
            <person name="Ruckert C."/>
            <person name="Busche T."/>
            <person name="Kalinowski J."/>
            <person name="Wittmann C."/>
        </authorList>
    </citation>
    <scope>NUCLEOTIDE SEQUENCE [LARGE SCALE GENOMIC DNA]</scope>
    <source>
        <strain evidence="2 4">DSM 40276</strain>
    </source>
</reference>